<dbReference type="PANTHER" id="PTHR30348">
    <property type="entry name" value="UNCHARACTERIZED PROTEIN YECE"/>
    <property type="match status" value="1"/>
</dbReference>
<sequence length="448" mass="47256">MAGAQQLPCASPLPNASTAKGLVLFGTCGWSDDSILRCGRFYPAWVKSAEQRLEFYGTHFPCVEVDSSTYAIPRPSVTANWAARVPAGFAFHFKAFGLFCHRQCSFSSLPAEVKQALQQREAGSGLGGGGGGGVTLSLEQLGPELEAAVWGAFHACLEPVMKAGRMGCVVFQFQLSFKPCPDSRAHVEHCRRRLDPRVPMAVEFRNRAWFAGPAAAADTARWLASLAPLGGAALVAADELRHETYVSRGGYGAAAAAAPPMPEVLPIALEVSDPRFTYVRLHRREGSRERLLRQEEAQAWAQRLASLVPQLSGPAYFLIGTDWEDAPVVNAGLLAAALPPHMRLDWRAALAAAAAGRRGTIHSLFAGVGKRAAQAPPAAAVRAPAAAEGASAAPLEGACGRSGPDEEVEEEADCKVRLGTAAVPEAPLETDSSNGAGGEGQRGGVLWT</sequence>
<dbReference type="PANTHER" id="PTHR30348:SF4">
    <property type="entry name" value="DUF72 DOMAIN-CONTAINING PROTEIN"/>
    <property type="match status" value="1"/>
</dbReference>
<protein>
    <recommendedName>
        <fullName evidence="4">DUF72 domain-containing protein</fullName>
    </recommendedName>
</protein>
<dbReference type="EMBL" id="LSYV01000037">
    <property type="protein sequence ID" value="KXZ47375.1"/>
    <property type="molecule type" value="Genomic_DNA"/>
</dbReference>
<gene>
    <name evidence="2" type="ORF">GPECTOR_36g96</name>
</gene>
<reference evidence="3" key="1">
    <citation type="journal article" date="2016" name="Nat. Commun.">
        <title>The Gonium pectorale genome demonstrates co-option of cell cycle regulation during the evolution of multicellularity.</title>
        <authorList>
            <person name="Hanschen E.R."/>
            <person name="Marriage T.N."/>
            <person name="Ferris P.J."/>
            <person name="Hamaji T."/>
            <person name="Toyoda A."/>
            <person name="Fujiyama A."/>
            <person name="Neme R."/>
            <person name="Noguchi H."/>
            <person name="Minakuchi Y."/>
            <person name="Suzuki M."/>
            <person name="Kawai-Toyooka H."/>
            <person name="Smith D.R."/>
            <person name="Sparks H."/>
            <person name="Anderson J."/>
            <person name="Bakaric R."/>
            <person name="Luria V."/>
            <person name="Karger A."/>
            <person name="Kirschner M.W."/>
            <person name="Durand P.M."/>
            <person name="Michod R.E."/>
            <person name="Nozaki H."/>
            <person name="Olson B.J."/>
        </authorList>
    </citation>
    <scope>NUCLEOTIDE SEQUENCE [LARGE SCALE GENOMIC DNA]</scope>
    <source>
        <strain evidence="3">NIES-2863</strain>
    </source>
</reference>
<dbReference type="InterPro" id="IPR036520">
    <property type="entry name" value="UPF0759_sf"/>
</dbReference>
<dbReference type="SUPFAM" id="SSF117396">
    <property type="entry name" value="TM1631-like"/>
    <property type="match status" value="1"/>
</dbReference>
<dbReference type="Pfam" id="PF01904">
    <property type="entry name" value="DUF72"/>
    <property type="match status" value="1"/>
</dbReference>
<dbReference type="OrthoDB" id="5958500at2759"/>
<dbReference type="Proteomes" id="UP000075714">
    <property type="component" value="Unassembled WGS sequence"/>
</dbReference>
<evidence type="ECO:0008006" key="4">
    <source>
        <dbReference type="Google" id="ProtNLM"/>
    </source>
</evidence>
<feature type="region of interest" description="Disordered" evidence="1">
    <location>
        <begin position="391"/>
        <end position="448"/>
    </location>
</feature>
<name>A0A150GCS2_GONPE</name>
<accession>A0A150GCS2</accession>
<evidence type="ECO:0000313" key="2">
    <source>
        <dbReference type="EMBL" id="KXZ47375.1"/>
    </source>
</evidence>
<feature type="compositionally biased region" description="Gly residues" evidence="1">
    <location>
        <begin position="435"/>
        <end position="448"/>
    </location>
</feature>
<evidence type="ECO:0000313" key="3">
    <source>
        <dbReference type="Proteomes" id="UP000075714"/>
    </source>
</evidence>
<comment type="caution">
    <text evidence="2">The sequence shown here is derived from an EMBL/GenBank/DDBJ whole genome shotgun (WGS) entry which is preliminary data.</text>
</comment>
<dbReference type="InterPro" id="IPR002763">
    <property type="entry name" value="DUF72"/>
</dbReference>
<dbReference type="Gene3D" id="3.20.20.410">
    <property type="entry name" value="Protein of unknown function UPF0759"/>
    <property type="match status" value="1"/>
</dbReference>
<organism evidence="2 3">
    <name type="scientific">Gonium pectorale</name>
    <name type="common">Green alga</name>
    <dbReference type="NCBI Taxonomy" id="33097"/>
    <lineage>
        <taxon>Eukaryota</taxon>
        <taxon>Viridiplantae</taxon>
        <taxon>Chlorophyta</taxon>
        <taxon>core chlorophytes</taxon>
        <taxon>Chlorophyceae</taxon>
        <taxon>CS clade</taxon>
        <taxon>Chlamydomonadales</taxon>
        <taxon>Volvocaceae</taxon>
        <taxon>Gonium</taxon>
    </lineage>
</organism>
<keyword evidence="3" id="KW-1185">Reference proteome</keyword>
<proteinExistence type="predicted"/>
<evidence type="ECO:0000256" key="1">
    <source>
        <dbReference type="SAM" id="MobiDB-lite"/>
    </source>
</evidence>
<dbReference type="AlphaFoldDB" id="A0A150GCS2"/>